<sequence length="146" mass="16883">MMPDAELNPAAVEIGSFFPQLPDAVWRALTEPDVHGRWLMPSTGFEPSVGTHFILTAPKGEIACEVLTVRPIERLTFSWIDLRARHPARWVVDWTVRRQGRGTRLLLTQTGFDLEDRRQQMARHAMERGWRVLLARLREELDRTEA</sequence>
<comment type="similarity">
    <text evidence="1">Belongs to the AHA1 family.</text>
</comment>
<dbReference type="Pfam" id="PF08327">
    <property type="entry name" value="AHSA1"/>
    <property type="match status" value="1"/>
</dbReference>
<keyword evidence="4" id="KW-1185">Reference proteome</keyword>
<dbReference type="Gene3D" id="3.30.530.20">
    <property type="match status" value="1"/>
</dbReference>
<dbReference type="CDD" id="cd07814">
    <property type="entry name" value="SRPBCC_CalC_Aha1-like"/>
    <property type="match status" value="1"/>
</dbReference>
<name>A0A9X2IXD3_9NOCA</name>
<evidence type="ECO:0000259" key="2">
    <source>
        <dbReference type="Pfam" id="PF08327"/>
    </source>
</evidence>
<proteinExistence type="inferred from homology"/>
<comment type="caution">
    <text evidence="3">The sequence shown here is derived from an EMBL/GenBank/DDBJ whole genome shotgun (WGS) entry which is preliminary data.</text>
</comment>
<protein>
    <submittedName>
        <fullName evidence="3">SRPBCC domain-containing protein</fullName>
    </submittedName>
</protein>
<dbReference type="RefSeq" id="WP_251913348.1">
    <property type="nucleotide sequence ID" value="NZ_JAMRXG010000007.1"/>
</dbReference>
<feature type="domain" description="Activator of Hsp90 ATPase homologue 1/2-like C-terminal" evidence="2">
    <location>
        <begin position="22"/>
        <end position="141"/>
    </location>
</feature>
<dbReference type="AlphaFoldDB" id="A0A9X2IXD3"/>
<dbReference type="Proteomes" id="UP001139157">
    <property type="component" value="Unassembled WGS sequence"/>
</dbReference>
<evidence type="ECO:0000313" key="4">
    <source>
        <dbReference type="Proteomes" id="UP001139157"/>
    </source>
</evidence>
<dbReference type="SUPFAM" id="SSF55961">
    <property type="entry name" value="Bet v1-like"/>
    <property type="match status" value="1"/>
</dbReference>
<dbReference type="InterPro" id="IPR013538">
    <property type="entry name" value="ASHA1/2-like_C"/>
</dbReference>
<dbReference type="InterPro" id="IPR023393">
    <property type="entry name" value="START-like_dom_sf"/>
</dbReference>
<evidence type="ECO:0000256" key="1">
    <source>
        <dbReference type="ARBA" id="ARBA00006817"/>
    </source>
</evidence>
<gene>
    <name evidence="3" type="ORF">NDR86_17410</name>
</gene>
<evidence type="ECO:0000313" key="3">
    <source>
        <dbReference type="EMBL" id="MCM6775253.1"/>
    </source>
</evidence>
<organism evidence="3 4">
    <name type="scientific">Nocardia pulmonis</name>
    <dbReference type="NCBI Taxonomy" id="2951408"/>
    <lineage>
        <taxon>Bacteria</taxon>
        <taxon>Bacillati</taxon>
        <taxon>Actinomycetota</taxon>
        <taxon>Actinomycetes</taxon>
        <taxon>Mycobacteriales</taxon>
        <taxon>Nocardiaceae</taxon>
        <taxon>Nocardia</taxon>
    </lineage>
</organism>
<accession>A0A9X2IXD3</accession>
<reference evidence="3" key="1">
    <citation type="submission" date="2022-06" db="EMBL/GenBank/DDBJ databases">
        <title>Novel species in genus nocardia.</title>
        <authorList>
            <person name="Li F."/>
        </authorList>
    </citation>
    <scope>NUCLEOTIDE SEQUENCE</scope>
    <source>
        <strain evidence="3">CDC141</strain>
    </source>
</reference>
<dbReference type="EMBL" id="JAMRXG010000007">
    <property type="protein sequence ID" value="MCM6775253.1"/>
    <property type="molecule type" value="Genomic_DNA"/>
</dbReference>